<comment type="caution">
    <text evidence="5">The sequence shown here is derived from an EMBL/GenBank/DDBJ whole genome shotgun (WGS) entry which is preliminary data.</text>
</comment>
<evidence type="ECO:0000313" key="5">
    <source>
        <dbReference type="EMBL" id="GAA1801483.1"/>
    </source>
</evidence>
<dbReference type="InterPro" id="IPR001597">
    <property type="entry name" value="ArAA_b-elim_lyase/Thr_aldolase"/>
</dbReference>
<feature type="domain" description="Aromatic amino acid beta-eliminating lyase/threonine aldolase" evidence="4">
    <location>
        <begin position="3"/>
        <end position="281"/>
    </location>
</feature>
<dbReference type="InterPro" id="IPR015424">
    <property type="entry name" value="PyrdxlP-dep_Trfase"/>
</dbReference>
<evidence type="ECO:0000256" key="3">
    <source>
        <dbReference type="ARBA" id="ARBA00022898"/>
    </source>
</evidence>
<dbReference type="InterPro" id="IPR015421">
    <property type="entry name" value="PyrdxlP-dep_Trfase_major"/>
</dbReference>
<comment type="similarity">
    <text evidence="2">Belongs to the threonine aldolase family.</text>
</comment>
<accession>A0ABN2LZM1</accession>
<evidence type="ECO:0000259" key="4">
    <source>
        <dbReference type="Pfam" id="PF01212"/>
    </source>
</evidence>
<evidence type="ECO:0000313" key="6">
    <source>
        <dbReference type="Proteomes" id="UP001500218"/>
    </source>
</evidence>
<dbReference type="EMBL" id="BAAALT010000059">
    <property type="protein sequence ID" value="GAA1801483.1"/>
    <property type="molecule type" value="Genomic_DNA"/>
</dbReference>
<sequence length="344" mass="36937">MIDLRSESSARLDRSVRAALFSEVGGNDTYDEDAAVHQLETFLAELFGMSEALFVPTGRMANIIAASVLCPPEGEILLDVWAHMLKAEYGSLSNLLGRQARTYSSGDGLLEADAVLALVRTSHTTRPTRLVCIEDPHIGLGGSPQPWAEVERLTSELRHLGVASYCDGARLWYRNPSASVPWTVYGSVYDALAVSLVKGPGAPVGAALLFRGAHRSHAIEVRRALGGGWARPGPLANAALAALEARLGRMTGDCELACRLGERLAGELGPDLVSHNINMVELRVTDSSEFFDGCKELGVLLFRPEAHRVRAVVHQDIAEADVDRAVDVILTVAGSMQMVSRCAA</sequence>
<keyword evidence="6" id="KW-1185">Reference proteome</keyword>
<dbReference type="Gene3D" id="3.90.1150.10">
    <property type="entry name" value="Aspartate Aminotransferase, domain 1"/>
    <property type="match status" value="1"/>
</dbReference>
<dbReference type="Proteomes" id="UP001500218">
    <property type="component" value="Unassembled WGS sequence"/>
</dbReference>
<protein>
    <submittedName>
        <fullName evidence="5">GntG family PLP-dependent aldolase</fullName>
    </submittedName>
</protein>
<name>A0ABN2LZM1_9ACTN</name>
<dbReference type="Gene3D" id="3.40.640.10">
    <property type="entry name" value="Type I PLP-dependent aspartate aminotransferase-like (Major domain)"/>
    <property type="match status" value="1"/>
</dbReference>
<evidence type="ECO:0000256" key="1">
    <source>
        <dbReference type="ARBA" id="ARBA00001933"/>
    </source>
</evidence>
<dbReference type="PANTHER" id="PTHR48097:SF9">
    <property type="entry name" value="L-THREONINE ALDOLASE"/>
    <property type="match status" value="1"/>
</dbReference>
<dbReference type="InterPro" id="IPR015422">
    <property type="entry name" value="PyrdxlP-dep_Trfase_small"/>
</dbReference>
<dbReference type="Pfam" id="PF01212">
    <property type="entry name" value="Beta_elim_lyase"/>
    <property type="match status" value="1"/>
</dbReference>
<dbReference type="PANTHER" id="PTHR48097">
    <property type="entry name" value="L-THREONINE ALDOLASE-RELATED"/>
    <property type="match status" value="1"/>
</dbReference>
<reference evidence="5 6" key="1">
    <citation type="journal article" date="2019" name="Int. J. Syst. Evol. Microbiol.">
        <title>The Global Catalogue of Microorganisms (GCM) 10K type strain sequencing project: providing services to taxonomists for standard genome sequencing and annotation.</title>
        <authorList>
            <consortium name="The Broad Institute Genomics Platform"/>
            <consortium name="The Broad Institute Genome Sequencing Center for Infectious Disease"/>
            <person name="Wu L."/>
            <person name="Ma J."/>
        </authorList>
    </citation>
    <scope>NUCLEOTIDE SEQUENCE [LARGE SCALE GENOMIC DNA]</scope>
    <source>
        <strain evidence="5 6">JCM 13250</strain>
    </source>
</reference>
<keyword evidence="3" id="KW-0663">Pyridoxal phosphate</keyword>
<dbReference type="RefSeq" id="WP_344129613.1">
    <property type="nucleotide sequence ID" value="NZ_BAAALT010000059.1"/>
</dbReference>
<gene>
    <name evidence="5" type="ORF">GCM10009682_24270</name>
</gene>
<proteinExistence type="inferred from homology"/>
<evidence type="ECO:0000256" key="2">
    <source>
        <dbReference type="ARBA" id="ARBA00006966"/>
    </source>
</evidence>
<organism evidence="5 6">
    <name type="scientific">Luedemannella flava</name>
    <dbReference type="NCBI Taxonomy" id="349316"/>
    <lineage>
        <taxon>Bacteria</taxon>
        <taxon>Bacillati</taxon>
        <taxon>Actinomycetota</taxon>
        <taxon>Actinomycetes</taxon>
        <taxon>Micromonosporales</taxon>
        <taxon>Micromonosporaceae</taxon>
        <taxon>Luedemannella</taxon>
    </lineage>
</organism>
<dbReference type="SUPFAM" id="SSF53383">
    <property type="entry name" value="PLP-dependent transferases"/>
    <property type="match status" value="1"/>
</dbReference>
<comment type="cofactor">
    <cofactor evidence="1">
        <name>pyridoxal 5'-phosphate</name>
        <dbReference type="ChEBI" id="CHEBI:597326"/>
    </cofactor>
</comment>